<protein>
    <recommendedName>
        <fullName evidence="3">DUF4283 domain-containing protein</fullName>
    </recommendedName>
</protein>
<proteinExistence type="predicted"/>
<name>A0ABQ5GJF6_9ASTR</name>
<keyword evidence="2" id="KW-1185">Reference proteome</keyword>
<gene>
    <name evidence="1" type="ORF">Tco_1041797</name>
</gene>
<evidence type="ECO:0000313" key="2">
    <source>
        <dbReference type="Proteomes" id="UP001151760"/>
    </source>
</evidence>
<sequence length="256" mass="28464">MNARVKTLNLRAILLPRYKVTWDLTPRLCVPLTVLRVPVLSTSALVLDESCVISGDLACHVMGKVKDIESIPNLRTLLSKEGFLKVKLSYLGGLWIMIELENEASKRSLLDHVGVKSWFHIMQEATQDFVSEERVVWVDIKGVPLNMWSRETTGLHFVSEVHKDGGREDDTIANDVEKEKTPSVHANVMNTNIEVTESSIGESNSIHSGPVHNGGSILDVLEDMVRVGHSMGYNLEGCMKDMESIIGVQGVKEVFK</sequence>
<evidence type="ECO:0008006" key="3">
    <source>
        <dbReference type="Google" id="ProtNLM"/>
    </source>
</evidence>
<reference evidence="1" key="1">
    <citation type="journal article" date="2022" name="Int. J. Mol. Sci.">
        <title>Draft Genome of Tanacetum Coccineum: Genomic Comparison of Closely Related Tanacetum-Family Plants.</title>
        <authorList>
            <person name="Yamashiro T."/>
            <person name="Shiraishi A."/>
            <person name="Nakayama K."/>
            <person name="Satake H."/>
        </authorList>
    </citation>
    <scope>NUCLEOTIDE SEQUENCE</scope>
</reference>
<dbReference type="EMBL" id="BQNB010018497">
    <property type="protein sequence ID" value="GJT75072.1"/>
    <property type="molecule type" value="Genomic_DNA"/>
</dbReference>
<evidence type="ECO:0000313" key="1">
    <source>
        <dbReference type="EMBL" id="GJT75072.1"/>
    </source>
</evidence>
<reference evidence="1" key="2">
    <citation type="submission" date="2022-01" db="EMBL/GenBank/DDBJ databases">
        <authorList>
            <person name="Yamashiro T."/>
            <person name="Shiraishi A."/>
            <person name="Satake H."/>
            <person name="Nakayama K."/>
        </authorList>
    </citation>
    <scope>NUCLEOTIDE SEQUENCE</scope>
</reference>
<organism evidence="1 2">
    <name type="scientific">Tanacetum coccineum</name>
    <dbReference type="NCBI Taxonomy" id="301880"/>
    <lineage>
        <taxon>Eukaryota</taxon>
        <taxon>Viridiplantae</taxon>
        <taxon>Streptophyta</taxon>
        <taxon>Embryophyta</taxon>
        <taxon>Tracheophyta</taxon>
        <taxon>Spermatophyta</taxon>
        <taxon>Magnoliopsida</taxon>
        <taxon>eudicotyledons</taxon>
        <taxon>Gunneridae</taxon>
        <taxon>Pentapetalae</taxon>
        <taxon>asterids</taxon>
        <taxon>campanulids</taxon>
        <taxon>Asterales</taxon>
        <taxon>Asteraceae</taxon>
        <taxon>Asteroideae</taxon>
        <taxon>Anthemideae</taxon>
        <taxon>Anthemidinae</taxon>
        <taxon>Tanacetum</taxon>
    </lineage>
</organism>
<dbReference type="Proteomes" id="UP001151760">
    <property type="component" value="Unassembled WGS sequence"/>
</dbReference>
<accession>A0ABQ5GJF6</accession>
<comment type="caution">
    <text evidence="1">The sequence shown here is derived from an EMBL/GenBank/DDBJ whole genome shotgun (WGS) entry which is preliminary data.</text>
</comment>